<gene>
    <name evidence="2" type="ORF">PHYBLDRAFT_150563</name>
</gene>
<dbReference type="InParanoid" id="A0A167KLT2"/>
<dbReference type="RefSeq" id="XP_018286426.1">
    <property type="nucleotide sequence ID" value="XM_018432505.1"/>
</dbReference>
<dbReference type="AlphaFoldDB" id="A0A167KLT2"/>
<keyword evidence="3" id="KW-1185">Reference proteome</keyword>
<dbReference type="Proteomes" id="UP000077315">
    <property type="component" value="Unassembled WGS sequence"/>
</dbReference>
<evidence type="ECO:0000256" key="1">
    <source>
        <dbReference type="SAM" id="MobiDB-lite"/>
    </source>
</evidence>
<organism evidence="2 3">
    <name type="scientific">Phycomyces blakesleeanus (strain ATCC 8743b / DSM 1359 / FGSC 10004 / NBRC 33097 / NRRL 1555)</name>
    <dbReference type="NCBI Taxonomy" id="763407"/>
    <lineage>
        <taxon>Eukaryota</taxon>
        <taxon>Fungi</taxon>
        <taxon>Fungi incertae sedis</taxon>
        <taxon>Mucoromycota</taxon>
        <taxon>Mucoromycotina</taxon>
        <taxon>Mucoromycetes</taxon>
        <taxon>Mucorales</taxon>
        <taxon>Phycomycetaceae</taxon>
        <taxon>Phycomyces</taxon>
    </lineage>
</organism>
<reference evidence="3" key="1">
    <citation type="submission" date="2015-06" db="EMBL/GenBank/DDBJ databases">
        <title>Expansion of signal transduction pathways in fungi by whole-genome duplication.</title>
        <authorList>
            <consortium name="DOE Joint Genome Institute"/>
            <person name="Corrochano L.M."/>
            <person name="Kuo A."/>
            <person name="Marcet-Houben M."/>
            <person name="Polaino S."/>
            <person name="Salamov A."/>
            <person name="Villalobos J.M."/>
            <person name="Alvarez M.I."/>
            <person name="Avalos J."/>
            <person name="Benito E.P."/>
            <person name="Benoit I."/>
            <person name="Burger G."/>
            <person name="Camino L.P."/>
            <person name="Canovas D."/>
            <person name="Cerda-Olmedo E."/>
            <person name="Cheng J.-F."/>
            <person name="Dominguez A."/>
            <person name="Elias M."/>
            <person name="Eslava A.P."/>
            <person name="Glaser F."/>
            <person name="Grimwood J."/>
            <person name="Gutierrez G."/>
            <person name="Heitman J."/>
            <person name="Henrissat B."/>
            <person name="Iturriaga E.A."/>
            <person name="Lang B.F."/>
            <person name="Lavin J.L."/>
            <person name="Lee S."/>
            <person name="Li W."/>
            <person name="Lindquist E."/>
            <person name="Lopez-Garcia S."/>
            <person name="Luque E.M."/>
            <person name="Marcos A.T."/>
            <person name="Martin J."/>
            <person name="McCluskey K."/>
            <person name="Medina H.R."/>
            <person name="Miralles-Duran A."/>
            <person name="Miyazaki A."/>
            <person name="Munoz-Torres E."/>
            <person name="Oguiza J.A."/>
            <person name="Ohm R."/>
            <person name="Olmedo M."/>
            <person name="Orejas M."/>
            <person name="Ortiz-Castellanos L."/>
            <person name="Pisabarro A.G."/>
            <person name="Rodriguez-Romero J."/>
            <person name="Ruiz-Herrera J."/>
            <person name="Ruiz-Vazquez R."/>
            <person name="Sanz C."/>
            <person name="Schackwitz W."/>
            <person name="Schmutz J."/>
            <person name="Shahriari M."/>
            <person name="Shelest E."/>
            <person name="Silva-Franco F."/>
            <person name="Soanes D."/>
            <person name="Syed K."/>
            <person name="Tagua V.G."/>
            <person name="Talbot N.J."/>
            <person name="Thon M."/>
            <person name="De vries R.P."/>
            <person name="Wiebenga A."/>
            <person name="Yadav J.S."/>
            <person name="Braun E.L."/>
            <person name="Baker S."/>
            <person name="Garre V."/>
            <person name="Horwitz B."/>
            <person name="Torres-Martinez S."/>
            <person name="Idnurm A."/>
            <person name="Herrera-Estrella A."/>
            <person name="Gabaldon T."/>
            <person name="Grigoriev I.V."/>
        </authorList>
    </citation>
    <scope>NUCLEOTIDE SEQUENCE [LARGE SCALE GENOMIC DNA]</scope>
    <source>
        <strain evidence="3">NRRL 1555(-)</strain>
    </source>
</reference>
<accession>A0A167KLT2</accession>
<sequence length="95" mass="10729">MSDIRLSNGFTANKELATVTRHGTTLSFAAWKMRWPEKTRPEPKKRKTAGSSTAKLPSGGTKVGHFQTYVKGYYIIMNNAEKYKKESLKANTYPE</sequence>
<evidence type="ECO:0000313" key="2">
    <source>
        <dbReference type="EMBL" id="OAD68386.1"/>
    </source>
</evidence>
<dbReference type="EMBL" id="KV440995">
    <property type="protein sequence ID" value="OAD68386.1"/>
    <property type="molecule type" value="Genomic_DNA"/>
</dbReference>
<dbReference type="GeneID" id="28993411"/>
<name>A0A167KLT2_PHYB8</name>
<protein>
    <submittedName>
        <fullName evidence="2">Uncharacterized protein</fullName>
    </submittedName>
</protein>
<feature type="region of interest" description="Disordered" evidence="1">
    <location>
        <begin position="36"/>
        <end position="60"/>
    </location>
</feature>
<dbReference type="VEuPathDB" id="FungiDB:PHYBLDRAFT_150563"/>
<evidence type="ECO:0000313" key="3">
    <source>
        <dbReference type="Proteomes" id="UP000077315"/>
    </source>
</evidence>
<proteinExistence type="predicted"/>